<evidence type="ECO:0000256" key="6">
    <source>
        <dbReference type="ARBA" id="ARBA00023015"/>
    </source>
</evidence>
<keyword evidence="7" id="KW-0175">Coiled coil</keyword>
<evidence type="ECO:0000256" key="3">
    <source>
        <dbReference type="ARBA" id="ARBA00022723"/>
    </source>
</evidence>
<evidence type="ECO:0000256" key="1">
    <source>
        <dbReference type="ARBA" id="ARBA00004642"/>
    </source>
</evidence>
<evidence type="ECO:0000256" key="8">
    <source>
        <dbReference type="ARBA" id="ARBA00023125"/>
    </source>
</evidence>
<dbReference type="SUPFAM" id="SSF57716">
    <property type="entry name" value="Glucocorticoid receptor-like (DNA-binding domain)"/>
    <property type="match status" value="1"/>
</dbReference>
<dbReference type="InterPro" id="IPR006612">
    <property type="entry name" value="THAP_Znf"/>
</dbReference>
<dbReference type="AlphaFoldDB" id="A0AAE0VLX1"/>
<sequence>MINTCWVNGCTNRADDSVKRSFYTIPVVRKFEGEQTKTLSEERRRTWLANINRRDVPSKHSKICSDHFIQGKPADLYNRSHPDWAPTLKLCDISGPLKSKKMKTKETDMEKY</sequence>
<keyword evidence="6" id="KW-0805">Transcription regulation</keyword>
<keyword evidence="11" id="KW-0131">Cell cycle</keyword>
<keyword evidence="3" id="KW-0479">Metal-binding</keyword>
<evidence type="ECO:0000313" key="15">
    <source>
        <dbReference type="Proteomes" id="UP001195483"/>
    </source>
</evidence>
<evidence type="ECO:0000256" key="11">
    <source>
        <dbReference type="ARBA" id="ARBA00023306"/>
    </source>
</evidence>
<accession>A0AAE0VLX1</accession>
<evidence type="ECO:0000256" key="9">
    <source>
        <dbReference type="ARBA" id="ARBA00023163"/>
    </source>
</evidence>
<evidence type="ECO:0000259" key="13">
    <source>
        <dbReference type="PROSITE" id="PS50950"/>
    </source>
</evidence>
<dbReference type="SMART" id="SM00980">
    <property type="entry name" value="THAP"/>
    <property type="match status" value="1"/>
</dbReference>
<organism evidence="14 15">
    <name type="scientific">Potamilus streckersoni</name>
    <dbReference type="NCBI Taxonomy" id="2493646"/>
    <lineage>
        <taxon>Eukaryota</taxon>
        <taxon>Metazoa</taxon>
        <taxon>Spiralia</taxon>
        <taxon>Lophotrochozoa</taxon>
        <taxon>Mollusca</taxon>
        <taxon>Bivalvia</taxon>
        <taxon>Autobranchia</taxon>
        <taxon>Heteroconchia</taxon>
        <taxon>Palaeoheterodonta</taxon>
        <taxon>Unionida</taxon>
        <taxon>Unionoidea</taxon>
        <taxon>Unionidae</taxon>
        <taxon>Ambleminae</taxon>
        <taxon>Lampsilini</taxon>
        <taxon>Potamilus</taxon>
    </lineage>
</organism>
<comment type="subcellular location">
    <subcellularLocation>
        <location evidence="1">Nucleus</location>
        <location evidence="1">Nucleoplasm</location>
    </subcellularLocation>
</comment>
<feature type="domain" description="THAP-type" evidence="13">
    <location>
        <begin position="1"/>
        <end position="89"/>
    </location>
</feature>
<evidence type="ECO:0000313" key="14">
    <source>
        <dbReference type="EMBL" id="KAK3582764.1"/>
    </source>
</evidence>
<dbReference type="Pfam" id="PF05485">
    <property type="entry name" value="THAP"/>
    <property type="match status" value="1"/>
</dbReference>
<dbReference type="GO" id="GO:0008270">
    <property type="term" value="F:zinc ion binding"/>
    <property type="evidence" value="ECO:0007669"/>
    <property type="project" value="UniProtKB-KW"/>
</dbReference>
<comment type="similarity">
    <text evidence="2">Belongs to the THAP1 family.</text>
</comment>
<keyword evidence="5" id="KW-0862">Zinc</keyword>
<evidence type="ECO:0000256" key="4">
    <source>
        <dbReference type="ARBA" id="ARBA00022771"/>
    </source>
</evidence>
<reference evidence="14" key="1">
    <citation type="journal article" date="2021" name="Genome Biol. Evol.">
        <title>A High-Quality Reference Genome for a Parasitic Bivalve with Doubly Uniparental Inheritance (Bivalvia: Unionida).</title>
        <authorList>
            <person name="Smith C.H."/>
        </authorList>
    </citation>
    <scope>NUCLEOTIDE SEQUENCE</scope>
    <source>
        <strain evidence="14">CHS0354</strain>
    </source>
</reference>
<dbReference type="EMBL" id="JAEAOA010000947">
    <property type="protein sequence ID" value="KAK3582764.1"/>
    <property type="molecule type" value="Genomic_DNA"/>
</dbReference>
<dbReference type="PANTHER" id="PTHR46600">
    <property type="entry name" value="THAP DOMAIN-CONTAINING"/>
    <property type="match status" value="1"/>
</dbReference>
<keyword evidence="10" id="KW-0539">Nucleus</keyword>
<evidence type="ECO:0000256" key="5">
    <source>
        <dbReference type="ARBA" id="ARBA00022833"/>
    </source>
</evidence>
<reference evidence="14" key="2">
    <citation type="journal article" date="2021" name="Genome Biol. Evol.">
        <title>Developing a high-quality reference genome for a parasitic bivalve with doubly uniparental inheritance (Bivalvia: Unionida).</title>
        <authorList>
            <person name="Smith C.H."/>
        </authorList>
    </citation>
    <scope>NUCLEOTIDE SEQUENCE</scope>
    <source>
        <strain evidence="14">CHS0354</strain>
        <tissue evidence="14">Mantle</tissue>
    </source>
</reference>
<dbReference type="GO" id="GO:0005654">
    <property type="term" value="C:nucleoplasm"/>
    <property type="evidence" value="ECO:0007669"/>
    <property type="project" value="UniProtKB-SubCell"/>
</dbReference>
<dbReference type="PANTHER" id="PTHR46600:SF1">
    <property type="entry name" value="THAP DOMAIN-CONTAINING PROTEIN 1"/>
    <property type="match status" value="1"/>
</dbReference>
<dbReference type="PROSITE" id="PS50950">
    <property type="entry name" value="ZF_THAP"/>
    <property type="match status" value="1"/>
</dbReference>
<dbReference type="InterPro" id="IPR026516">
    <property type="entry name" value="THAP1/10"/>
</dbReference>
<comment type="caution">
    <text evidence="14">The sequence shown here is derived from an EMBL/GenBank/DDBJ whole genome shotgun (WGS) entry which is preliminary data.</text>
</comment>
<dbReference type="GO" id="GO:0043565">
    <property type="term" value="F:sequence-specific DNA binding"/>
    <property type="evidence" value="ECO:0007669"/>
    <property type="project" value="InterPro"/>
</dbReference>
<keyword evidence="15" id="KW-1185">Reference proteome</keyword>
<keyword evidence="4 12" id="KW-0863">Zinc-finger</keyword>
<dbReference type="Proteomes" id="UP001195483">
    <property type="component" value="Unassembled WGS sequence"/>
</dbReference>
<evidence type="ECO:0000256" key="2">
    <source>
        <dbReference type="ARBA" id="ARBA00006177"/>
    </source>
</evidence>
<evidence type="ECO:0000256" key="12">
    <source>
        <dbReference type="PROSITE-ProRule" id="PRU00309"/>
    </source>
</evidence>
<protein>
    <recommendedName>
        <fullName evidence="13">THAP-type domain-containing protein</fullName>
    </recommendedName>
</protein>
<reference evidence="14" key="3">
    <citation type="submission" date="2023-05" db="EMBL/GenBank/DDBJ databases">
        <authorList>
            <person name="Smith C.H."/>
        </authorList>
    </citation>
    <scope>NUCLEOTIDE SEQUENCE</scope>
    <source>
        <strain evidence="14">CHS0354</strain>
        <tissue evidence="14">Mantle</tissue>
    </source>
</reference>
<name>A0AAE0VLX1_9BIVA</name>
<proteinExistence type="inferred from homology"/>
<gene>
    <name evidence="14" type="ORF">CHS0354_015291</name>
</gene>
<keyword evidence="8 12" id="KW-0238">DNA-binding</keyword>
<keyword evidence="9" id="KW-0804">Transcription</keyword>
<evidence type="ECO:0000256" key="10">
    <source>
        <dbReference type="ARBA" id="ARBA00023242"/>
    </source>
</evidence>
<evidence type="ECO:0000256" key="7">
    <source>
        <dbReference type="ARBA" id="ARBA00023054"/>
    </source>
</evidence>